<evidence type="ECO:0000259" key="2">
    <source>
        <dbReference type="PROSITE" id="PS50846"/>
    </source>
</evidence>
<feature type="chain" id="PRO_5014961235" evidence="1">
    <location>
        <begin position="20"/>
        <end position="102"/>
    </location>
</feature>
<dbReference type="PROSITE" id="PS50846">
    <property type="entry name" value="HMA_2"/>
    <property type="match status" value="1"/>
</dbReference>
<name>A0A2M8VZS6_9BURK</name>
<dbReference type="Gene3D" id="3.30.70.100">
    <property type="match status" value="1"/>
</dbReference>
<accession>A0A2M8VZS6</accession>
<gene>
    <name evidence="3" type="ORF">B0G85_0755</name>
</gene>
<dbReference type="EMBL" id="PGTX01000001">
    <property type="protein sequence ID" value="PJI83358.1"/>
    <property type="molecule type" value="Genomic_DNA"/>
</dbReference>
<reference evidence="3 4" key="1">
    <citation type="submission" date="2017-11" db="EMBL/GenBank/DDBJ databases">
        <title>Genomic Encyclopedia of Type Strains, Phase III (KMG-III): the genomes of soil and plant-associated and newly described type strains.</title>
        <authorList>
            <person name="Whitman W."/>
        </authorList>
    </citation>
    <scope>NUCLEOTIDE SEQUENCE [LARGE SCALE GENOMIC DNA]</scope>
    <source>
        <strain evidence="3 4">UB-Domo-W1</strain>
    </source>
</reference>
<organism evidence="3 4">
    <name type="scientific">Polynucleobacter brandtiae</name>
    <dbReference type="NCBI Taxonomy" id="1938816"/>
    <lineage>
        <taxon>Bacteria</taxon>
        <taxon>Pseudomonadati</taxon>
        <taxon>Pseudomonadota</taxon>
        <taxon>Betaproteobacteria</taxon>
        <taxon>Burkholderiales</taxon>
        <taxon>Burkholderiaceae</taxon>
        <taxon>Polynucleobacter</taxon>
    </lineage>
</organism>
<dbReference type="Proteomes" id="UP000229366">
    <property type="component" value="Unassembled WGS sequence"/>
</dbReference>
<dbReference type="SUPFAM" id="SSF55008">
    <property type="entry name" value="HMA, heavy metal-associated domain"/>
    <property type="match status" value="1"/>
</dbReference>
<comment type="caution">
    <text evidence="3">The sequence shown here is derived from an EMBL/GenBank/DDBJ whole genome shotgun (WGS) entry which is preliminary data.</text>
</comment>
<dbReference type="OrthoDB" id="5513217at2"/>
<proteinExistence type="predicted"/>
<sequence>MKKMIFALALSAISVQAFATTTMSLTVNGLVCAFCAQGIEKRMKALPETAAVTVDLKKKLVLVQAKEGKTLNEKLIKEEIVDSGFEVVSASLIQKSIAEINK</sequence>
<evidence type="ECO:0000313" key="3">
    <source>
        <dbReference type="EMBL" id="PJI83358.1"/>
    </source>
</evidence>
<feature type="signal peptide" evidence="1">
    <location>
        <begin position="1"/>
        <end position="19"/>
    </location>
</feature>
<dbReference type="RefSeq" id="WP_100379068.1">
    <property type="nucleotide sequence ID" value="NZ_CBCSBW010000001.1"/>
</dbReference>
<dbReference type="AlphaFoldDB" id="A0A2M8VZS6"/>
<protein>
    <submittedName>
        <fullName evidence="3">Copper chaperone CopZ</fullName>
    </submittedName>
</protein>
<dbReference type="InterPro" id="IPR036163">
    <property type="entry name" value="HMA_dom_sf"/>
</dbReference>
<evidence type="ECO:0000256" key="1">
    <source>
        <dbReference type="SAM" id="SignalP"/>
    </source>
</evidence>
<dbReference type="GO" id="GO:0046872">
    <property type="term" value="F:metal ion binding"/>
    <property type="evidence" value="ECO:0007669"/>
    <property type="project" value="InterPro"/>
</dbReference>
<keyword evidence="1" id="KW-0732">Signal</keyword>
<dbReference type="CDD" id="cd00371">
    <property type="entry name" value="HMA"/>
    <property type="match status" value="1"/>
</dbReference>
<evidence type="ECO:0000313" key="4">
    <source>
        <dbReference type="Proteomes" id="UP000229366"/>
    </source>
</evidence>
<dbReference type="Pfam" id="PF00403">
    <property type="entry name" value="HMA"/>
    <property type="match status" value="1"/>
</dbReference>
<keyword evidence="4" id="KW-1185">Reference proteome</keyword>
<dbReference type="InterPro" id="IPR006121">
    <property type="entry name" value="HMA_dom"/>
</dbReference>
<feature type="domain" description="HMA" evidence="2">
    <location>
        <begin position="21"/>
        <end position="88"/>
    </location>
</feature>